<dbReference type="PROSITE" id="PS00396">
    <property type="entry name" value="TOPO_IA_1"/>
    <property type="match status" value="1"/>
</dbReference>
<evidence type="ECO:0000256" key="2">
    <source>
        <dbReference type="ARBA" id="ARBA00001946"/>
    </source>
</evidence>
<keyword evidence="8 11" id="KW-0799">Topoisomerase</keyword>
<feature type="compositionally biased region" description="Basic and acidic residues" evidence="12">
    <location>
        <begin position="671"/>
        <end position="716"/>
    </location>
</feature>
<evidence type="ECO:0000256" key="6">
    <source>
        <dbReference type="ARBA" id="ARBA00022833"/>
    </source>
</evidence>
<dbReference type="GO" id="GO:0003677">
    <property type="term" value="F:DNA binding"/>
    <property type="evidence" value="ECO:0007669"/>
    <property type="project" value="UniProtKB-KW"/>
</dbReference>
<comment type="subunit">
    <text evidence="11">Monomer.</text>
</comment>
<dbReference type="PANTHER" id="PTHR11390">
    <property type="entry name" value="PROKARYOTIC DNA TOPOISOMERASE"/>
    <property type="match status" value="1"/>
</dbReference>
<dbReference type="FunFam" id="1.10.290.10:FF:000003">
    <property type="entry name" value="DNA topoisomerase"/>
    <property type="match status" value="1"/>
</dbReference>
<feature type="site" description="Interaction with DNA" evidence="11">
    <location>
        <position position="499"/>
    </location>
</feature>
<dbReference type="InterPro" id="IPR013824">
    <property type="entry name" value="Topo_IA_cen_sub1"/>
</dbReference>
<dbReference type="GO" id="GO:0006310">
    <property type="term" value="P:DNA recombination"/>
    <property type="evidence" value="ECO:0007669"/>
    <property type="project" value="TreeGrafter"/>
</dbReference>
<dbReference type="PROSITE" id="PS52039">
    <property type="entry name" value="TOPO_IA_2"/>
    <property type="match status" value="1"/>
</dbReference>
<evidence type="ECO:0000259" key="13">
    <source>
        <dbReference type="PROSITE" id="PS50880"/>
    </source>
</evidence>
<comment type="similarity">
    <text evidence="3 11">Belongs to the type IA topoisomerase family.</text>
</comment>
<keyword evidence="10 11" id="KW-0413">Isomerase</keyword>
<keyword evidence="4" id="KW-0479">Metal-binding</keyword>
<dbReference type="InterPro" id="IPR023406">
    <property type="entry name" value="Topo_IA_AS"/>
</dbReference>
<evidence type="ECO:0000256" key="5">
    <source>
        <dbReference type="ARBA" id="ARBA00022771"/>
    </source>
</evidence>
<dbReference type="Gene3D" id="1.10.290.10">
    <property type="entry name" value="Topoisomerase I, domain 4"/>
    <property type="match status" value="1"/>
</dbReference>
<dbReference type="HAMAP" id="MF_00952">
    <property type="entry name" value="Topoisom_1_prok"/>
    <property type="match status" value="1"/>
</dbReference>
<dbReference type="Pfam" id="PF01396">
    <property type="entry name" value="Zn_ribbon_Top1"/>
    <property type="match status" value="1"/>
</dbReference>
<evidence type="ECO:0000256" key="7">
    <source>
        <dbReference type="ARBA" id="ARBA00022842"/>
    </source>
</evidence>
<comment type="caution">
    <text evidence="15">The sequence shown here is derived from an EMBL/GenBank/DDBJ whole genome shotgun (WGS) entry which is preliminary data.</text>
</comment>
<dbReference type="InterPro" id="IPR000380">
    <property type="entry name" value="Topo_IA"/>
</dbReference>
<dbReference type="InterPro" id="IPR003602">
    <property type="entry name" value="Topo_IA_DNA-bd_dom"/>
</dbReference>
<dbReference type="GO" id="GO:0008270">
    <property type="term" value="F:zinc ion binding"/>
    <property type="evidence" value="ECO:0007669"/>
    <property type="project" value="UniProtKB-KW"/>
</dbReference>
<comment type="caution">
    <text evidence="11">Lacks conserved residue(s) required for the propagation of feature annotation.</text>
</comment>
<dbReference type="InterPro" id="IPR023405">
    <property type="entry name" value="Topo_IA_core_domain"/>
</dbReference>
<evidence type="ECO:0000256" key="11">
    <source>
        <dbReference type="HAMAP-Rule" id="MF_00952"/>
    </source>
</evidence>
<reference evidence="15 16" key="1">
    <citation type="journal article" date="2020" name="Biotechnol. Biofuels">
        <title>New insights from the biogas microbiome by comprehensive genome-resolved metagenomics of nearly 1600 species originating from multiple anaerobic digesters.</title>
        <authorList>
            <person name="Campanaro S."/>
            <person name="Treu L."/>
            <person name="Rodriguez-R L.M."/>
            <person name="Kovalovszki A."/>
            <person name="Ziels R.M."/>
            <person name="Maus I."/>
            <person name="Zhu X."/>
            <person name="Kougias P.G."/>
            <person name="Basile A."/>
            <person name="Luo G."/>
            <person name="Schluter A."/>
            <person name="Konstantinidis K.T."/>
            <person name="Angelidaki I."/>
        </authorList>
    </citation>
    <scope>NUCLEOTIDE SEQUENCE [LARGE SCALE GENOMIC DNA]</scope>
    <source>
        <strain evidence="15">AS22ysBPME_79</strain>
    </source>
</reference>
<evidence type="ECO:0000256" key="10">
    <source>
        <dbReference type="ARBA" id="ARBA00023235"/>
    </source>
</evidence>
<dbReference type="EC" id="5.6.2.1" evidence="11"/>
<feature type="region of interest" description="Interaction with DNA" evidence="11">
    <location>
        <begin position="193"/>
        <end position="198"/>
    </location>
</feature>
<dbReference type="SMART" id="SM00493">
    <property type="entry name" value="TOPRIM"/>
    <property type="match status" value="1"/>
</dbReference>
<evidence type="ECO:0000259" key="14">
    <source>
        <dbReference type="PROSITE" id="PS52039"/>
    </source>
</evidence>
<dbReference type="InterPro" id="IPR013498">
    <property type="entry name" value="Topo_IA_Znf"/>
</dbReference>
<evidence type="ECO:0000256" key="4">
    <source>
        <dbReference type="ARBA" id="ARBA00022723"/>
    </source>
</evidence>
<feature type="site" description="Interaction with DNA" evidence="11">
    <location>
        <position position="52"/>
    </location>
</feature>
<evidence type="ECO:0000256" key="1">
    <source>
        <dbReference type="ARBA" id="ARBA00000213"/>
    </source>
</evidence>
<comment type="catalytic activity">
    <reaction evidence="1 11">
        <text>ATP-independent breakage of single-stranded DNA, followed by passage and rejoining.</text>
        <dbReference type="EC" id="5.6.2.1"/>
    </reaction>
</comment>
<keyword evidence="6" id="KW-0862">Zinc</keyword>
<feature type="site" description="Interaction with DNA" evidence="11">
    <location>
        <position position="314"/>
    </location>
</feature>
<evidence type="ECO:0000256" key="8">
    <source>
        <dbReference type="ARBA" id="ARBA00023029"/>
    </source>
</evidence>
<dbReference type="GO" id="GO:0006265">
    <property type="term" value="P:DNA topological change"/>
    <property type="evidence" value="ECO:0007669"/>
    <property type="project" value="UniProtKB-UniRule"/>
</dbReference>
<gene>
    <name evidence="11" type="primary">topA</name>
    <name evidence="15" type="ORF">GX950_03700</name>
</gene>
<protein>
    <recommendedName>
        <fullName evidence="11">DNA topoisomerase 1</fullName>
        <ecNumber evidence="11">5.6.2.1</ecNumber>
    </recommendedName>
    <alternativeName>
        <fullName evidence="11">DNA topoisomerase I</fullName>
    </alternativeName>
</protein>
<dbReference type="Gene3D" id="2.70.20.10">
    <property type="entry name" value="Topoisomerase I, domain 3"/>
    <property type="match status" value="1"/>
</dbReference>
<dbReference type="Pfam" id="PF01131">
    <property type="entry name" value="Topoisom_bac"/>
    <property type="match status" value="1"/>
</dbReference>
<dbReference type="InterPro" id="IPR013826">
    <property type="entry name" value="Topo_IA_cen_sub3"/>
</dbReference>
<dbReference type="InterPro" id="IPR013497">
    <property type="entry name" value="Topo_IA_cen"/>
</dbReference>
<comment type="cofactor">
    <cofactor evidence="2">
        <name>Mg(2+)</name>
        <dbReference type="ChEBI" id="CHEBI:18420"/>
    </cofactor>
</comment>
<feature type="site" description="Interaction with DNA" evidence="11">
    <location>
        <position position="169"/>
    </location>
</feature>
<dbReference type="Proteomes" id="UP000526302">
    <property type="component" value="Unassembled WGS sequence"/>
</dbReference>
<name>A0A7K4C0A1_9ARCH</name>
<evidence type="ECO:0000256" key="12">
    <source>
        <dbReference type="SAM" id="MobiDB-lite"/>
    </source>
</evidence>
<dbReference type="InterPro" id="IPR013825">
    <property type="entry name" value="Topo_IA_cen_sub2"/>
</dbReference>
<feature type="domain" description="Toprim" evidence="13">
    <location>
        <begin position="1"/>
        <end position="137"/>
    </location>
</feature>
<dbReference type="SUPFAM" id="SSF56712">
    <property type="entry name" value="Prokaryotic type I DNA topoisomerase"/>
    <property type="match status" value="1"/>
</dbReference>
<dbReference type="EMBL" id="JAAZKV010000030">
    <property type="protein sequence ID" value="NMA44887.1"/>
    <property type="molecule type" value="Genomic_DNA"/>
</dbReference>
<proteinExistence type="inferred from homology"/>
<dbReference type="PANTHER" id="PTHR11390:SF26">
    <property type="entry name" value="DNA TOPOISOMERASE 1"/>
    <property type="match status" value="1"/>
</dbReference>
<dbReference type="SMART" id="SM00436">
    <property type="entry name" value="TOP1Bc"/>
    <property type="match status" value="1"/>
</dbReference>
<keyword evidence="5" id="KW-0863">Zinc-finger</keyword>
<feature type="domain" description="Topo IA-type catalytic" evidence="14">
    <location>
        <begin position="155"/>
        <end position="566"/>
    </location>
</feature>
<dbReference type="PROSITE" id="PS50880">
    <property type="entry name" value="TOPRIM"/>
    <property type="match status" value="1"/>
</dbReference>
<dbReference type="InterPro" id="IPR003601">
    <property type="entry name" value="Topo_IA_2"/>
</dbReference>
<dbReference type="GO" id="GO:0006281">
    <property type="term" value="P:DNA repair"/>
    <property type="evidence" value="ECO:0007669"/>
    <property type="project" value="TreeGrafter"/>
</dbReference>
<feature type="active site" description="O-(5'-phospho-DNA)-tyrosine intermediate" evidence="11">
    <location>
        <position position="312"/>
    </location>
</feature>
<evidence type="ECO:0000256" key="3">
    <source>
        <dbReference type="ARBA" id="ARBA00009446"/>
    </source>
</evidence>
<dbReference type="PRINTS" id="PR00417">
    <property type="entry name" value="PRTPISMRASEI"/>
</dbReference>
<keyword evidence="7" id="KW-0460">Magnesium</keyword>
<dbReference type="CDD" id="cd00186">
    <property type="entry name" value="TOP1Ac"/>
    <property type="match status" value="1"/>
</dbReference>
<keyword evidence="9 11" id="KW-0238">DNA-binding</keyword>
<dbReference type="Gene3D" id="3.30.65.10">
    <property type="entry name" value="Bacterial Topoisomerase I, domain 1"/>
    <property type="match status" value="1"/>
</dbReference>
<comment type="function">
    <text evidence="11">Releases the supercoiling and torsional tension of DNA, which is introduced during the DNA replication and transcription, by transiently cleaving and rejoining one strand of the DNA duplex. Introduces a single-strand break via transesterification at a target site in duplex DNA. The scissile phosphodiester is attacked by the catalytic tyrosine of the enzyme, resulting in the formation of a DNA-(5'-phosphotyrosyl)-enzyme intermediate and the expulsion of a 3'-OH DNA strand. The free DNA strand then undergoes passage around the unbroken strand, thus removing DNA supercoils. Finally, in the religation step, the DNA 3'-OH attacks the covalent intermediate to expel the active-site tyrosine and restore the DNA phosphodiester backbone.</text>
</comment>
<dbReference type="NCBIfam" id="NF005555">
    <property type="entry name" value="PRK07220.1"/>
    <property type="match status" value="1"/>
</dbReference>
<dbReference type="Pfam" id="PF01751">
    <property type="entry name" value="Toprim"/>
    <property type="match status" value="1"/>
</dbReference>
<evidence type="ECO:0000256" key="9">
    <source>
        <dbReference type="ARBA" id="ARBA00023125"/>
    </source>
</evidence>
<dbReference type="Gene3D" id="1.10.460.10">
    <property type="entry name" value="Topoisomerase I, domain 2"/>
    <property type="match status" value="1"/>
</dbReference>
<organism evidence="15 16">
    <name type="scientific">Candidatus Iainarchaeum sp</name>
    <dbReference type="NCBI Taxonomy" id="3101447"/>
    <lineage>
        <taxon>Archaea</taxon>
        <taxon>Candidatus Iainarchaeota</taxon>
        <taxon>Candidatus Iainarchaeia</taxon>
        <taxon>Candidatus Iainarchaeales</taxon>
        <taxon>Candidatus Iainarchaeaceae</taxon>
        <taxon>Candidatus Iainarchaeum</taxon>
    </lineage>
</organism>
<dbReference type="AlphaFoldDB" id="A0A7K4C0A1"/>
<evidence type="ECO:0000313" key="15">
    <source>
        <dbReference type="EMBL" id="NMA44887.1"/>
    </source>
</evidence>
<feature type="site" description="Interaction with DNA" evidence="11">
    <location>
        <position position="166"/>
    </location>
</feature>
<dbReference type="GO" id="GO:0005694">
    <property type="term" value="C:chromosome"/>
    <property type="evidence" value="ECO:0007669"/>
    <property type="project" value="InterPro"/>
</dbReference>
<feature type="region of interest" description="Disordered" evidence="12">
    <location>
        <begin position="671"/>
        <end position="725"/>
    </location>
</feature>
<dbReference type="Gene3D" id="3.40.50.140">
    <property type="match status" value="1"/>
</dbReference>
<dbReference type="GO" id="GO:0003917">
    <property type="term" value="F:DNA topoisomerase type I (single strand cut, ATP-independent) activity"/>
    <property type="evidence" value="ECO:0007669"/>
    <property type="project" value="UniProtKB-UniRule"/>
</dbReference>
<dbReference type="InterPro" id="IPR028612">
    <property type="entry name" value="Topoisom_1_IA"/>
</dbReference>
<sequence>MDLIISEKAIAGERIAELLADGKVSNKTINGARVFEFMWNGNPIRLIPLRGHISNVEFPKKYSNWIGIDVRDLITAPIVYSETEKLIIDCIRFSAPEANNIIIATDADREGEAIGLEAINYAKETNKNIKIQRAYFSAITKEDLDKSFNNLEKFDYNFAYSANARREIDLIWGAVLTRFLSLVSGQIGKDFLSVGRVQTPTLALVVDREKERLAFDKKKYWEVVAKCEKDNEKFDALHIEEKLWEKAKALSIFDKNLKKAIVKKIDKKVRVLKKPVPFNTTEYIRAATAIGFSAGRAMSIAESLYQRGFTSYPRTDNSTYPKSLNLKEVLNKLASVNELRDDVAKVLAQKEIVPSAGKETKDHPPIYPVGVVQKDALTLDDWKIYELICRRFLATLSEDAKTENVSVLLDASGENFVSRGQIILYFGWKEIYPYSKVSEVILPKLAVDDVVNIEKVELVEKETQPPGRYSQGSLIKLMEEKNLGTKSTRPAIIQKLYSRNYISGNKSIEPSKVAFAVIDSLEKHCDIVTKPEMTSILEKEMDEIAAGKKEQLEVVNDSGVKLKKIMDILVKNKNEVGSDIRNALRFSLVLGACEKCSKGNLVARKGRSGKRFVGCSSYPDCNNSFPLPQKGTITPTEEKCVECGAPIIKVRNGRLSYKMCLTMNCVTKKDWGKKKEEKERKEKEKEEKEKEEKEKNEKEEKKTTETKTGKKEIKTKKDVKKKSTK</sequence>
<evidence type="ECO:0000313" key="16">
    <source>
        <dbReference type="Proteomes" id="UP000526302"/>
    </source>
</evidence>
<feature type="site" description="Interaction with DNA" evidence="11">
    <location>
        <position position="165"/>
    </location>
</feature>
<accession>A0A7K4C0A1</accession>
<dbReference type="InterPro" id="IPR006171">
    <property type="entry name" value="TOPRIM_dom"/>
</dbReference>
<dbReference type="SMART" id="SM00437">
    <property type="entry name" value="TOP1Ac"/>
    <property type="match status" value="1"/>
</dbReference>